<keyword evidence="2" id="KW-1185">Reference proteome</keyword>
<dbReference type="InterPro" id="IPR040676">
    <property type="entry name" value="DUF5641"/>
</dbReference>
<name>A0A7D9E4R6_PARCT</name>
<evidence type="ECO:0000313" key="1">
    <source>
        <dbReference type="EMBL" id="CAB4001683.1"/>
    </source>
</evidence>
<dbReference type="PANTHER" id="PTHR47331">
    <property type="entry name" value="PHD-TYPE DOMAIN-CONTAINING PROTEIN"/>
    <property type="match status" value="1"/>
</dbReference>
<protein>
    <submittedName>
        <fullName evidence="1">Uncharacterized protein</fullName>
    </submittedName>
</protein>
<dbReference type="EMBL" id="CACRXK020004153">
    <property type="protein sequence ID" value="CAB4001683.1"/>
    <property type="molecule type" value="Genomic_DNA"/>
</dbReference>
<dbReference type="Pfam" id="PF18701">
    <property type="entry name" value="DUF5641"/>
    <property type="match status" value="1"/>
</dbReference>
<dbReference type="AlphaFoldDB" id="A0A7D9E4R6"/>
<dbReference type="PANTHER" id="PTHR47331:SF5">
    <property type="entry name" value="RIBONUCLEASE H"/>
    <property type="match status" value="1"/>
</dbReference>
<sequence>MKQTDSKEWWKEVKRLSGMASTRSSDIRNIIDIENLEQLSEQELANKINEAFLDPLSVYKLPSPLLPFELEVNNPEFLVVTEETKHSENLWKYVDDTTASEVVLQGDHSEAQLIANEILDWFNINRMQLNADKCKEIRISCARNQPELNPISIENQIIEVVSDFKEKKTNDNLVDDARRRERFLTRVLNHFWERWRKEYLTELREQHKVKNGSAGDSISQGDIVVVHEDKIPRQLWKVGRVDDLMRGRDGNVRAATIRTSSGGRVQQLQRPIQRLYPIEIPTKNPETVPQIKFVRDNVPNTIQNFNT</sequence>
<evidence type="ECO:0000313" key="2">
    <source>
        <dbReference type="Proteomes" id="UP001152795"/>
    </source>
</evidence>
<organism evidence="1 2">
    <name type="scientific">Paramuricea clavata</name>
    <name type="common">Red gorgonian</name>
    <name type="synonym">Violescent sea-whip</name>
    <dbReference type="NCBI Taxonomy" id="317549"/>
    <lineage>
        <taxon>Eukaryota</taxon>
        <taxon>Metazoa</taxon>
        <taxon>Cnidaria</taxon>
        <taxon>Anthozoa</taxon>
        <taxon>Octocorallia</taxon>
        <taxon>Malacalcyonacea</taxon>
        <taxon>Plexauridae</taxon>
        <taxon>Paramuricea</taxon>
    </lineage>
</organism>
<dbReference type="OrthoDB" id="5987366at2759"/>
<gene>
    <name evidence="1" type="ORF">PACLA_8A040692</name>
</gene>
<comment type="caution">
    <text evidence="1">The sequence shown here is derived from an EMBL/GenBank/DDBJ whole genome shotgun (WGS) entry which is preliminary data.</text>
</comment>
<dbReference type="Proteomes" id="UP001152795">
    <property type="component" value="Unassembled WGS sequence"/>
</dbReference>
<reference evidence="1" key="1">
    <citation type="submission" date="2020-04" db="EMBL/GenBank/DDBJ databases">
        <authorList>
            <person name="Alioto T."/>
            <person name="Alioto T."/>
            <person name="Gomez Garrido J."/>
        </authorList>
    </citation>
    <scope>NUCLEOTIDE SEQUENCE</scope>
    <source>
        <strain evidence="1">A484AB</strain>
    </source>
</reference>
<proteinExistence type="predicted"/>
<accession>A0A7D9E4R6</accession>